<comment type="subcellular location">
    <subcellularLocation>
        <location evidence="1">Fimbrium</location>
    </subcellularLocation>
</comment>
<dbReference type="SUPFAM" id="SSF49401">
    <property type="entry name" value="Bacterial adhesins"/>
    <property type="match status" value="1"/>
</dbReference>
<name>A0ABZ2RV96_9BURK</name>
<evidence type="ECO:0000313" key="6">
    <source>
        <dbReference type="Proteomes" id="UP001456224"/>
    </source>
</evidence>
<dbReference type="InterPro" id="IPR008966">
    <property type="entry name" value="Adhesion_dom_sf"/>
</dbReference>
<dbReference type="EMBL" id="CP148753">
    <property type="protein sequence ID" value="WXR72569.1"/>
    <property type="molecule type" value="Genomic_DNA"/>
</dbReference>
<organism evidence="5 6">
    <name type="scientific">Achromobacter veterisilvae</name>
    <dbReference type="NCBI Taxonomy" id="2069367"/>
    <lineage>
        <taxon>Bacteria</taxon>
        <taxon>Pseudomonadati</taxon>
        <taxon>Pseudomonadota</taxon>
        <taxon>Betaproteobacteria</taxon>
        <taxon>Burkholderiales</taxon>
        <taxon>Alcaligenaceae</taxon>
        <taxon>Achromobacter</taxon>
    </lineage>
</organism>
<dbReference type="InterPro" id="IPR036937">
    <property type="entry name" value="Adhesion_dom_fimbrial_sf"/>
</dbReference>
<keyword evidence="3" id="KW-0281">Fimbrium</keyword>
<proteinExistence type="inferred from homology"/>
<dbReference type="Gene3D" id="2.60.40.1090">
    <property type="entry name" value="Fimbrial-type adhesion domain"/>
    <property type="match status" value="1"/>
</dbReference>
<reference evidence="5 6" key="1">
    <citation type="submission" date="2024-03" db="EMBL/GenBank/DDBJ databases">
        <title>Reference genomes for the five species model microbial community.</title>
        <authorList>
            <person name="Padfield D."/>
        </authorList>
    </citation>
    <scope>NUCLEOTIDE SEQUENCE [LARGE SCALE GENOMIC DNA]</scope>
    <source>
        <strain evidence="5 6">AB1</strain>
    </source>
</reference>
<dbReference type="Gene3D" id="2.60.40.3310">
    <property type="match status" value="1"/>
</dbReference>
<accession>A0ABZ2RV96</accession>
<dbReference type="Proteomes" id="UP001456224">
    <property type="component" value="Chromosome"/>
</dbReference>
<dbReference type="PANTHER" id="PTHR33420:SF14">
    <property type="entry name" value="TYPE 1 FIMBRIN D-MANNOSE SPECIFIC ADHESIN"/>
    <property type="match status" value="1"/>
</dbReference>
<evidence type="ECO:0000256" key="2">
    <source>
        <dbReference type="ARBA" id="ARBA00006671"/>
    </source>
</evidence>
<keyword evidence="6" id="KW-1185">Reference proteome</keyword>
<protein>
    <submittedName>
        <fullName evidence="5">Fimbrial protein</fullName>
    </submittedName>
</protein>
<evidence type="ECO:0000256" key="1">
    <source>
        <dbReference type="ARBA" id="ARBA00004561"/>
    </source>
</evidence>
<evidence type="ECO:0000256" key="3">
    <source>
        <dbReference type="ARBA" id="ARBA00023263"/>
    </source>
</evidence>
<dbReference type="Pfam" id="PF00419">
    <property type="entry name" value="Fimbrial"/>
    <property type="match status" value="1"/>
</dbReference>
<comment type="similarity">
    <text evidence="2">Belongs to the fimbrial protein family.</text>
</comment>
<sequence>MFDLRLSVARAALGRPRGKALAGVALAVCLAVPGGEAAAARRAAKDCVVQKFSEGVGTGTGWNPPQVGNIGSGVPVGTVLATRGLSISSQFNYTRNLEVDSHVVHGAHWNGMGWSGISIVPTNVPGVGLRVKPAGASWALKLEREIRAYASRALEWSGEENPLDAFPSGLTVELVVTGTIPSGIYQVTGPDPDFSAARMTIKMVQMASQPASGADISLESGKLSAVVCNSEAWFTVEELITIGGVTPPLVTAVCNVDARYVGYGREVTMGRVAVGDFPRPGARAGTVPFSISLSDCAAGAKPKLALYAGVQGLVPGVPALRVDSAFGYARNVGIVLTRQGETTPLAIGAGAGDLNFYPFSSRPAVQGATANFDLEAHYQRTDHDTPVAPGVRPGRANSSVRFQVRYD</sequence>
<dbReference type="InterPro" id="IPR000259">
    <property type="entry name" value="Adhesion_dom_fimbrial"/>
</dbReference>
<evidence type="ECO:0000259" key="4">
    <source>
        <dbReference type="Pfam" id="PF00419"/>
    </source>
</evidence>
<dbReference type="RefSeq" id="WP_287751608.1">
    <property type="nucleotide sequence ID" value="NZ_CP148753.1"/>
</dbReference>
<evidence type="ECO:0000313" key="5">
    <source>
        <dbReference type="EMBL" id="WXR72569.1"/>
    </source>
</evidence>
<feature type="domain" description="Fimbrial-type adhesion" evidence="4">
    <location>
        <begin position="249"/>
        <end position="403"/>
    </location>
</feature>
<dbReference type="PANTHER" id="PTHR33420">
    <property type="entry name" value="FIMBRIAL SUBUNIT ELFA-RELATED"/>
    <property type="match status" value="1"/>
</dbReference>
<dbReference type="InterPro" id="IPR050263">
    <property type="entry name" value="Bact_Fimbrial_Adh_Pro"/>
</dbReference>
<gene>
    <name evidence="5" type="ORF">WHX56_23400</name>
</gene>